<dbReference type="GO" id="GO:0005886">
    <property type="term" value="C:plasma membrane"/>
    <property type="evidence" value="ECO:0007669"/>
    <property type="project" value="UniProtKB-SubCell"/>
</dbReference>
<organism evidence="9 10">
    <name type="scientific">Labilibaculum filiforme</name>
    <dbReference type="NCBI Taxonomy" id="1940526"/>
    <lineage>
        <taxon>Bacteria</taxon>
        <taxon>Pseudomonadati</taxon>
        <taxon>Bacteroidota</taxon>
        <taxon>Bacteroidia</taxon>
        <taxon>Marinilabiliales</taxon>
        <taxon>Marinifilaceae</taxon>
        <taxon>Labilibaculum</taxon>
    </lineage>
</organism>
<dbReference type="PANTHER" id="PTHR30625">
    <property type="entry name" value="PROTEIN TOLQ"/>
    <property type="match status" value="1"/>
</dbReference>
<evidence type="ECO:0000256" key="7">
    <source>
        <dbReference type="SAM" id="Phobius"/>
    </source>
</evidence>
<comment type="caution">
    <text evidence="9">The sequence shown here is derived from an EMBL/GenBank/DDBJ whole genome shotgun (WGS) entry which is preliminary data.</text>
</comment>
<dbReference type="InterPro" id="IPR050790">
    <property type="entry name" value="ExbB/TolQ_transport"/>
</dbReference>
<dbReference type="OrthoDB" id="4045at2"/>
<evidence type="ECO:0000256" key="3">
    <source>
        <dbReference type="ARBA" id="ARBA00022692"/>
    </source>
</evidence>
<evidence type="ECO:0000313" key="9">
    <source>
        <dbReference type="EMBL" id="PKQ65482.1"/>
    </source>
</evidence>
<proteinExistence type="inferred from homology"/>
<comment type="similarity">
    <text evidence="6">Belongs to the exbB/tolQ family.</text>
</comment>
<keyword evidence="6" id="KW-0813">Transport</keyword>
<evidence type="ECO:0000313" key="10">
    <source>
        <dbReference type="Proteomes" id="UP000233535"/>
    </source>
</evidence>
<feature type="transmembrane region" description="Helical" evidence="7">
    <location>
        <begin position="143"/>
        <end position="165"/>
    </location>
</feature>
<gene>
    <name evidence="9" type="ORF">BZG02_00295</name>
</gene>
<feature type="domain" description="MotA/TolQ/ExbB proton channel" evidence="8">
    <location>
        <begin position="100"/>
        <end position="221"/>
    </location>
</feature>
<dbReference type="RefSeq" id="WP_101259415.1">
    <property type="nucleotide sequence ID" value="NZ_MVDD01000001.1"/>
</dbReference>
<keyword evidence="6" id="KW-0653">Protein transport</keyword>
<evidence type="ECO:0000256" key="5">
    <source>
        <dbReference type="ARBA" id="ARBA00023136"/>
    </source>
</evidence>
<feature type="transmembrane region" description="Helical" evidence="7">
    <location>
        <begin position="38"/>
        <end position="60"/>
    </location>
</feature>
<keyword evidence="4 7" id="KW-1133">Transmembrane helix</keyword>
<dbReference type="AlphaFoldDB" id="A0A2N3I5A7"/>
<dbReference type="EMBL" id="MVDD01000001">
    <property type="protein sequence ID" value="PKQ65482.1"/>
    <property type="molecule type" value="Genomic_DNA"/>
</dbReference>
<keyword evidence="10" id="KW-1185">Reference proteome</keyword>
<name>A0A2N3I5A7_9BACT</name>
<evidence type="ECO:0000256" key="1">
    <source>
        <dbReference type="ARBA" id="ARBA00004651"/>
    </source>
</evidence>
<keyword evidence="3 7" id="KW-0812">Transmembrane</keyword>
<sequence length="236" mass="25751">MNYLLILAGIQTVAQNEALLEEQGAEATEISLNFIDLAFKGGWIMVPIIALSGIAMYIFFERFYAIRKASMVDSNFMNRIRDYIHEGKMDSALALCESNDTPVSKMISKGVKRIGRPLNDVNAAIENIGNLEVSKLEKNLPTLATVAGAAPMIGFLGTVMGMIQAFYDMSTAGNNIDVSLLSHGIYTAMVTTVAGLIVGIIAYFAYNILVAKVEKVVFTMEATTTEFMDLLNEPIK</sequence>
<dbReference type="PANTHER" id="PTHR30625:SF17">
    <property type="entry name" value="TOLQ-RELATED"/>
    <property type="match status" value="1"/>
</dbReference>
<feature type="transmembrane region" description="Helical" evidence="7">
    <location>
        <begin position="185"/>
        <end position="206"/>
    </location>
</feature>
<evidence type="ECO:0000256" key="4">
    <source>
        <dbReference type="ARBA" id="ARBA00022989"/>
    </source>
</evidence>
<dbReference type="Proteomes" id="UP000233535">
    <property type="component" value="Unassembled WGS sequence"/>
</dbReference>
<protein>
    <submittedName>
        <fullName evidence="9">Biopolymer transporter ExbB</fullName>
    </submittedName>
</protein>
<dbReference type="InterPro" id="IPR002898">
    <property type="entry name" value="MotA_ExbB_proton_chnl"/>
</dbReference>
<keyword evidence="2" id="KW-1003">Cell membrane</keyword>
<reference evidence="9 10" key="1">
    <citation type="journal article" date="2017" name="Front. Microbiol.">
        <title>Labilibaculum manganireducens gen. nov., sp. nov. and Labilibaculum filiforme sp. nov., Novel Bacteroidetes Isolated from Subsurface Sediments of the Baltic Sea.</title>
        <authorList>
            <person name="Vandieken V."/>
            <person name="Marshall I.P."/>
            <person name="Niemann H."/>
            <person name="Engelen B."/>
            <person name="Cypionka H."/>
        </authorList>
    </citation>
    <scope>NUCLEOTIDE SEQUENCE [LARGE SCALE GENOMIC DNA]</scope>
    <source>
        <strain evidence="9 10">59.16B</strain>
    </source>
</reference>
<evidence type="ECO:0000256" key="2">
    <source>
        <dbReference type="ARBA" id="ARBA00022475"/>
    </source>
</evidence>
<comment type="subcellular location">
    <subcellularLocation>
        <location evidence="1">Cell membrane</location>
        <topology evidence="1">Multi-pass membrane protein</topology>
    </subcellularLocation>
    <subcellularLocation>
        <location evidence="6">Membrane</location>
        <topology evidence="6">Multi-pass membrane protein</topology>
    </subcellularLocation>
</comment>
<dbReference type="Pfam" id="PF01618">
    <property type="entry name" value="MotA_ExbB"/>
    <property type="match status" value="1"/>
</dbReference>
<evidence type="ECO:0000256" key="6">
    <source>
        <dbReference type="RuleBase" id="RU004057"/>
    </source>
</evidence>
<evidence type="ECO:0000259" key="8">
    <source>
        <dbReference type="Pfam" id="PF01618"/>
    </source>
</evidence>
<accession>A0A2N3I5A7</accession>
<dbReference type="GO" id="GO:0017038">
    <property type="term" value="P:protein import"/>
    <property type="evidence" value="ECO:0007669"/>
    <property type="project" value="TreeGrafter"/>
</dbReference>
<keyword evidence="5 7" id="KW-0472">Membrane</keyword>